<evidence type="ECO:0000313" key="2">
    <source>
        <dbReference type="WBParaSite" id="PgR033_g052_t01"/>
    </source>
</evidence>
<dbReference type="AlphaFoldDB" id="A0A915BBP0"/>
<dbReference type="WBParaSite" id="PgR033_g052_t01">
    <property type="protein sequence ID" value="PgR033_g052_t01"/>
    <property type="gene ID" value="PgR033_g052"/>
</dbReference>
<protein>
    <submittedName>
        <fullName evidence="2">Uncharacterized protein</fullName>
    </submittedName>
</protein>
<proteinExistence type="predicted"/>
<organism evidence="1 2">
    <name type="scientific">Parascaris univalens</name>
    <name type="common">Nematode worm</name>
    <dbReference type="NCBI Taxonomy" id="6257"/>
    <lineage>
        <taxon>Eukaryota</taxon>
        <taxon>Metazoa</taxon>
        <taxon>Ecdysozoa</taxon>
        <taxon>Nematoda</taxon>
        <taxon>Chromadorea</taxon>
        <taxon>Rhabditida</taxon>
        <taxon>Spirurina</taxon>
        <taxon>Ascaridomorpha</taxon>
        <taxon>Ascaridoidea</taxon>
        <taxon>Ascarididae</taxon>
        <taxon>Parascaris</taxon>
    </lineage>
</organism>
<accession>A0A915BBP0</accession>
<name>A0A915BBP0_PARUN</name>
<evidence type="ECO:0000313" key="1">
    <source>
        <dbReference type="Proteomes" id="UP000887569"/>
    </source>
</evidence>
<sequence>FPKPFISKCGRLKRSRPVMIEGIEIEPELLLSELVFFHNYSITVTPNGSLLHLNSIFYTNYANRSIRWIIFFPGSNSIVLRPMDSYLKAPNANFRISIKTTAKNGKADVAANFQFERLYEDLTDTYFHSAALQIFHDEDYVGSTLWITLQIRISANDFLIAEPTFTTISNAPPSTLDKDDYREQMFKKATTKSDFTIATLDGSIETVRYLVYLTIDEIRILVNLNPALHQITIDFHKQVVQEMINYALKGTFALLDSPPETIDEFIRCLRTYRPHGFWQLIRYIAAELGRKIAQQWNTIRLEDVLRYLRLSMRHQFRELFTRTVVIIANVHYSTFVRDYNSNSTGEQLELYKEFKDSSVPVEGNVLQKIESTYQSGRRTKRILRYRKD</sequence>
<dbReference type="Proteomes" id="UP000887569">
    <property type="component" value="Unplaced"/>
</dbReference>
<keyword evidence="1" id="KW-1185">Reference proteome</keyword>
<reference evidence="2" key="1">
    <citation type="submission" date="2022-11" db="UniProtKB">
        <authorList>
            <consortium name="WormBaseParasite"/>
        </authorList>
    </citation>
    <scope>IDENTIFICATION</scope>
</reference>